<dbReference type="EMBL" id="JAGTJR010000002">
    <property type="protein sequence ID" value="KAH7063408.1"/>
    <property type="molecule type" value="Genomic_DNA"/>
</dbReference>
<evidence type="ECO:0000313" key="3">
    <source>
        <dbReference type="Proteomes" id="UP000774617"/>
    </source>
</evidence>
<accession>A0ABQ8GSE0</accession>
<protein>
    <recommendedName>
        <fullName evidence="4">Secreted protein</fullName>
    </recommendedName>
</protein>
<reference evidence="2 3" key="1">
    <citation type="journal article" date="2021" name="Nat. Commun.">
        <title>Genetic determinants of endophytism in the Arabidopsis root mycobiome.</title>
        <authorList>
            <person name="Mesny F."/>
            <person name="Miyauchi S."/>
            <person name="Thiergart T."/>
            <person name="Pickel B."/>
            <person name="Atanasova L."/>
            <person name="Karlsson M."/>
            <person name="Huettel B."/>
            <person name="Barry K.W."/>
            <person name="Haridas S."/>
            <person name="Chen C."/>
            <person name="Bauer D."/>
            <person name="Andreopoulos W."/>
            <person name="Pangilinan J."/>
            <person name="LaButti K."/>
            <person name="Riley R."/>
            <person name="Lipzen A."/>
            <person name="Clum A."/>
            <person name="Drula E."/>
            <person name="Henrissat B."/>
            <person name="Kohler A."/>
            <person name="Grigoriev I.V."/>
            <person name="Martin F.M."/>
            <person name="Hacquard S."/>
        </authorList>
    </citation>
    <scope>NUCLEOTIDE SEQUENCE [LARGE SCALE GENOMIC DNA]</scope>
    <source>
        <strain evidence="2 3">MPI-SDFR-AT-0080</strain>
    </source>
</reference>
<feature type="non-terminal residue" evidence="2">
    <location>
        <position position="144"/>
    </location>
</feature>
<sequence length="144" mass="16264">MRLAHSIIFLTLYPSSHHTTFLFWIASKCDDRCFLPSSHIGLSSFVVGPGYTHLKQNTCCTNVEYVRPPGILMCVSRARKGERDGSRIAAQMVAAIGSAPETFARSFPARLALLLLPIIPRFFFFNFFFFGWRSVDPSAREDKL</sequence>
<keyword evidence="1" id="KW-0812">Transmembrane</keyword>
<gene>
    <name evidence="2" type="ORF">B0J12DRAFT_642661</name>
</gene>
<keyword evidence="3" id="KW-1185">Reference proteome</keyword>
<evidence type="ECO:0000313" key="2">
    <source>
        <dbReference type="EMBL" id="KAH7063408.1"/>
    </source>
</evidence>
<comment type="caution">
    <text evidence="2">The sequence shown here is derived from an EMBL/GenBank/DDBJ whole genome shotgun (WGS) entry which is preliminary data.</text>
</comment>
<name>A0ABQ8GSE0_9PEZI</name>
<evidence type="ECO:0008006" key="4">
    <source>
        <dbReference type="Google" id="ProtNLM"/>
    </source>
</evidence>
<keyword evidence="1" id="KW-0472">Membrane</keyword>
<organism evidence="2 3">
    <name type="scientific">Macrophomina phaseolina</name>
    <dbReference type="NCBI Taxonomy" id="35725"/>
    <lineage>
        <taxon>Eukaryota</taxon>
        <taxon>Fungi</taxon>
        <taxon>Dikarya</taxon>
        <taxon>Ascomycota</taxon>
        <taxon>Pezizomycotina</taxon>
        <taxon>Dothideomycetes</taxon>
        <taxon>Dothideomycetes incertae sedis</taxon>
        <taxon>Botryosphaeriales</taxon>
        <taxon>Botryosphaeriaceae</taxon>
        <taxon>Macrophomina</taxon>
    </lineage>
</organism>
<dbReference type="Proteomes" id="UP000774617">
    <property type="component" value="Unassembled WGS sequence"/>
</dbReference>
<proteinExistence type="predicted"/>
<evidence type="ECO:0000256" key="1">
    <source>
        <dbReference type="SAM" id="Phobius"/>
    </source>
</evidence>
<feature type="transmembrane region" description="Helical" evidence="1">
    <location>
        <begin position="111"/>
        <end position="132"/>
    </location>
</feature>
<keyword evidence="1" id="KW-1133">Transmembrane helix</keyword>